<dbReference type="AlphaFoldDB" id="A0A2T1K8F4"/>
<proteinExistence type="predicted"/>
<dbReference type="OrthoDB" id="6365723at2"/>
<accession>A0A2T1K8F4</accession>
<comment type="caution">
    <text evidence="2">The sequence shown here is derived from an EMBL/GenBank/DDBJ whole genome shotgun (WGS) entry which is preliminary data.</text>
</comment>
<dbReference type="EMBL" id="PXNN01000017">
    <property type="protein sequence ID" value="PSF06416.1"/>
    <property type="molecule type" value="Genomic_DNA"/>
</dbReference>
<dbReference type="Proteomes" id="UP000238385">
    <property type="component" value="Unassembled WGS sequence"/>
</dbReference>
<evidence type="ECO:0000313" key="2">
    <source>
        <dbReference type="EMBL" id="PSF06416.1"/>
    </source>
</evidence>
<evidence type="ECO:0000256" key="1">
    <source>
        <dbReference type="SAM" id="SignalP"/>
    </source>
</evidence>
<protein>
    <recommendedName>
        <fullName evidence="4">DUF1318 domain-containing protein</fullName>
    </recommendedName>
</protein>
<feature type="signal peptide" evidence="1">
    <location>
        <begin position="1"/>
        <end position="25"/>
    </location>
</feature>
<organism evidence="2 3">
    <name type="scientific">Marinobacter halophilus</name>
    <dbReference type="NCBI Taxonomy" id="1323740"/>
    <lineage>
        <taxon>Bacteria</taxon>
        <taxon>Pseudomonadati</taxon>
        <taxon>Pseudomonadota</taxon>
        <taxon>Gammaproteobacteria</taxon>
        <taxon>Pseudomonadales</taxon>
        <taxon>Marinobacteraceae</taxon>
        <taxon>Marinobacter</taxon>
    </lineage>
</organism>
<keyword evidence="3" id="KW-1185">Reference proteome</keyword>
<reference evidence="2 3" key="1">
    <citation type="submission" date="2018-03" db="EMBL/GenBank/DDBJ databases">
        <title>Marinobacter brunus sp. nov., a marine bacterium of Gamma-proteobacteria isolated from the surface seawater of the South China Sea.</title>
        <authorList>
            <person name="Cheng H."/>
            <person name="Wu Y.-H."/>
            <person name="Xamxidin M."/>
            <person name="Xu X.-W."/>
        </authorList>
    </citation>
    <scope>NUCLEOTIDE SEQUENCE [LARGE SCALE GENOMIC DNA]</scope>
    <source>
        <strain evidence="2 3">JCM 30472</strain>
    </source>
</reference>
<evidence type="ECO:0008006" key="4">
    <source>
        <dbReference type="Google" id="ProtNLM"/>
    </source>
</evidence>
<dbReference type="RefSeq" id="WP_106673047.1">
    <property type="nucleotide sequence ID" value="NZ_BMFE01000002.1"/>
</dbReference>
<feature type="chain" id="PRO_5015449063" description="DUF1318 domain-containing protein" evidence="1">
    <location>
        <begin position="26"/>
        <end position="187"/>
    </location>
</feature>
<keyword evidence="1" id="KW-0732">Signal</keyword>
<evidence type="ECO:0000313" key="3">
    <source>
        <dbReference type="Proteomes" id="UP000238385"/>
    </source>
</evidence>
<gene>
    <name evidence="2" type="ORF">C7H08_14985</name>
</gene>
<sequence>MSRFRKLALATSFTVMAVGAPMAQAQESAGKETLTEEDVAMIIVGAQQQLIRLSEQATEEYQDTLRADSPSMPAAWMMMKDGETVKRLNISGQADNMPAAAKIKMYRAAIKSIAQRGQINAAAILYTGRVNEQSSEQVMVIEHEHRLGVSSNKVIGYRLQDGKVSWAEPVTQEKPFEWFYDGSKEDS</sequence>
<name>A0A2T1K8F4_9GAMM</name>